<reference evidence="2 3" key="1">
    <citation type="submission" date="2021-02" db="EMBL/GenBank/DDBJ databases">
        <title>De Novo genome assembly of isolated myxobacteria.</title>
        <authorList>
            <person name="Stevens D.C."/>
        </authorList>
    </citation>
    <scope>NUCLEOTIDE SEQUENCE [LARGE SCALE GENOMIC DNA]</scope>
    <source>
        <strain evidence="3">SCPEA02</strain>
    </source>
</reference>
<accession>A0ABX7NUV5</accession>
<proteinExistence type="predicted"/>
<protein>
    <recommendedName>
        <fullName evidence="4">Zinc-finger domain-containing protein</fullName>
    </recommendedName>
</protein>
<evidence type="ECO:0000313" key="2">
    <source>
        <dbReference type="EMBL" id="QSQ22580.1"/>
    </source>
</evidence>
<keyword evidence="1" id="KW-0472">Membrane</keyword>
<name>A0ABX7NUV5_9BACT</name>
<feature type="transmembrane region" description="Helical" evidence="1">
    <location>
        <begin position="91"/>
        <end position="109"/>
    </location>
</feature>
<dbReference type="EMBL" id="CP071090">
    <property type="protein sequence ID" value="QSQ22580.1"/>
    <property type="molecule type" value="Genomic_DNA"/>
</dbReference>
<sequence>MRWYERHIDASLPRWSLGALSTQESARLLRHAHGCARCGPRYERWAQAHRALEGNLDSPSSVEQQSLTDAGLAAALAAAEPREAQSRWPSLAVLGGALAAVFLAVLLVPPATRVTPGEFATRGNGPPPGVALRVFCSAAGQPMRELHAGDTCRAGAMLAFAAGGNTPYTHVALRVRGTQKGEVIAGPFPLPGALGNEGPLKLTLPMPPEAGAVEVVAAFSDRPDAALATLRGEQHEGSVVLKQEVKVEEGP</sequence>
<evidence type="ECO:0008006" key="4">
    <source>
        <dbReference type="Google" id="ProtNLM"/>
    </source>
</evidence>
<keyword evidence="1" id="KW-1133">Transmembrane helix</keyword>
<dbReference type="Proteomes" id="UP000662747">
    <property type="component" value="Chromosome"/>
</dbReference>
<gene>
    <name evidence="2" type="ORF">JY651_47000</name>
</gene>
<keyword evidence="3" id="KW-1185">Reference proteome</keyword>
<evidence type="ECO:0000313" key="3">
    <source>
        <dbReference type="Proteomes" id="UP000662747"/>
    </source>
</evidence>
<keyword evidence="1" id="KW-0812">Transmembrane</keyword>
<evidence type="ECO:0000256" key="1">
    <source>
        <dbReference type="SAM" id="Phobius"/>
    </source>
</evidence>
<organism evidence="2 3">
    <name type="scientific">Pyxidicoccus parkwayensis</name>
    <dbReference type="NCBI Taxonomy" id="2813578"/>
    <lineage>
        <taxon>Bacteria</taxon>
        <taxon>Pseudomonadati</taxon>
        <taxon>Myxococcota</taxon>
        <taxon>Myxococcia</taxon>
        <taxon>Myxococcales</taxon>
        <taxon>Cystobacterineae</taxon>
        <taxon>Myxococcaceae</taxon>
        <taxon>Pyxidicoccus</taxon>
    </lineage>
</organism>
<dbReference type="RefSeq" id="WP_206724155.1">
    <property type="nucleotide sequence ID" value="NZ_CP071090.1"/>
</dbReference>